<dbReference type="InterPro" id="IPR004360">
    <property type="entry name" value="Glyas_Fos-R_dOase_dom"/>
</dbReference>
<evidence type="ECO:0000259" key="1">
    <source>
        <dbReference type="PROSITE" id="PS51819"/>
    </source>
</evidence>
<evidence type="ECO:0000313" key="3">
    <source>
        <dbReference type="Proteomes" id="UP001500752"/>
    </source>
</evidence>
<dbReference type="SUPFAM" id="SSF54593">
    <property type="entry name" value="Glyoxalase/Bleomycin resistance protein/Dihydroxybiphenyl dioxygenase"/>
    <property type="match status" value="1"/>
</dbReference>
<comment type="caution">
    <text evidence="2">The sequence shown here is derived from an EMBL/GenBank/DDBJ whole genome shotgun (WGS) entry which is preliminary data.</text>
</comment>
<gene>
    <name evidence="2" type="ORF">GCM10023081_39560</name>
</gene>
<dbReference type="InterPro" id="IPR037523">
    <property type="entry name" value="VOC_core"/>
</dbReference>
<name>A0ABP7CZW8_9MICC</name>
<dbReference type="Gene3D" id="3.10.180.10">
    <property type="entry name" value="2,3-Dihydroxybiphenyl 1,2-Dioxygenase, domain 1"/>
    <property type="match status" value="1"/>
</dbReference>
<accession>A0ABP7CZW8</accession>
<dbReference type="Pfam" id="PF00903">
    <property type="entry name" value="Glyoxalase"/>
    <property type="match status" value="1"/>
</dbReference>
<dbReference type="PANTHER" id="PTHR33993">
    <property type="entry name" value="GLYOXALASE-RELATED"/>
    <property type="match status" value="1"/>
</dbReference>
<sequence length="113" mass="11746">MSRLGNIHYPVTDLATALAFYMSAFDLKPKFVDGQRYAALDAGGTTLALAGPEEDLTDGAVAASFKVDDVQTALDAIKAAGGSVVQPPTAGPHELRAVVSDPWGNTLIVYGPK</sequence>
<dbReference type="PANTHER" id="PTHR33993:SF2">
    <property type="entry name" value="VOC DOMAIN-CONTAINING PROTEIN"/>
    <property type="match status" value="1"/>
</dbReference>
<organism evidence="2 3">
    <name type="scientific">Arthrobacter ginkgonis</name>
    <dbReference type="NCBI Taxonomy" id="1630594"/>
    <lineage>
        <taxon>Bacteria</taxon>
        <taxon>Bacillati</taxon>
        <taxon>Actinomycetota</taxon>
        <taxon>Actinomycetes</taxon>
        <taxon>Micrococcales</taxon>
        <taxon>Micrococcaceae</taxon>
        <taxon>Arthrobacter</taxon>
    </lineage>
</organism>
<dbReference type="PROSITE" id="PS51819">
    <property type="entry name" value="VOC"/>
    <property type="match status" value="1"/>
</dbReference>
<dbReference type="RefSeq" id="WP_345153586.1">
    <property type="nucleotide sequence ID" value="NZ_BAABEO010000026.1"/>
</dbReference>
<dbReference type="EMBL" id="BAABEO010000026">
    <property type="protein sequence ID" value="GAA3698745.1"/>
    <property type="molecule type" value="Genomic_DNA"/>
</dbReference>
<feature type="domain" description="VOC" evidence="1">
    <location>
        <begin position="3"/>
        <end position="112"/>
    </location>
</feature>
<keyword evidence="3" id="KW-1185">Reference proteome</keyword>
<reference evidence="3" key="1">
    <citation type="journal article" date="2019" name="Int. J. Syst. Evol. Microbiol.">
        <title>The Global Catalogue of Microorganisms (GCM) 10K type strain sequencing project: providing services to taxonomists for standard genome sequencing and annotation.</title>
        <authorList>
            <consortium name="The Broad Institute Genomics Platform"/>
            <consortium name="The Broad Institute Genome Sequencing Center for Infectious Disease"/>
            <person name="Wu L."/>
            <person name="Ma J."/>
        </authorList>
    </citation>
    <scope>NUCLEOTIDE SEQUENCE [LARGE SCALE GENOMIC DNA]</scope>
    <source>
        <strain evidence="3">JCM 30742</strain>
    </source>
</reference>
<protein>
    <recommendedName>
        <fullName evidence="1">VOC domain-containing protein</fullName>
    </recommendedName>
</protein>
<dbReference type="InterPro" id="IPR029068">
    <property type="entry name" value="Glyas_Bleomycin-R_OHBP_Dase"/>
</dbReference>
<proteinExistence type="predicted"/>
<dbReference type="Proteomes" id="UP001500752">
    <property type="component" value="Unassembled WGS sequence"/>
</dbReference>
<dbReference type="InterPro" id="IPR052164">
    <property type="entry name" value="Anthracycline_SecMetBiosynth"/>
</dbReference>
<evidence type="ECO:0000313" key="2">
    <source>
        <dbReference type="EMBL" id="GAA3698745.1"/>
    </source>
</evidence>